<evidence type="ECO:0000256" key="6">
    <source>
        <dbReference type="SAM" id="Phobius"/>
    </source>
</evidence>
<feature type="transmembrane region" description="Helical" evidence="6">
    <location>
        <begin position="164"/>
        <end position="183"/>
    </location>
</feature>
<feature type="transmembrane region" description="Helical" evidence="6">
    <location>
        <begin position="258"/>
        <end position="277"/>
    </location>
</feature>
<feature type="domain" description="Major facilitator superfamily (MFS) profile" evidence="7">
    <location>
        <begin position="7"/>
        <end position="413"/>
    </location>
</feature>
<dbReference type="RefSeq" id="WP_213118637.1">
    <property type="nucleotide sequence ID" value="NZ_JAGYPF010000003.1"/>
</dbReference>
<dbReference type="SUPFAM" id="SSF103473">
    <property type="entry name" value="MFS general substrate transporter"/>
    <property type="match status" value="1"/>
</dbReference>
<evidence type="ECO:0000313" key="9">
    <source>
        <dbReference type="Proteomes" id="UP000679749"/>
    </source>
</evidence>
<sequence>MLMRWFVLIILFFGFLINFADKSFVGITAAPIMKELGLSYAQWGIIGSSFFWIFPVAAIVVGILVDKFSSKKMISYMLLAWSILQLVGGYVISGFSTILVYRLILGVSEGGYAPASLRLLFSYFPTDMRARVTTIFTAGSTIGAYAVAPLVIFLTQMVGWRHSFAIMGLFSLLLLVLWGVFVPKKSPMLQEIKQQELVTTPKTKITWAEIYPVLLSRACIFTLFASFGFFFLSAWMQIWMPVYFVQVVKVSEMQMANSIFIIGGSSVVLSFIMATISDRIFKKTQNLRIARVSLTGIGMVVGSLFLGSLFVIHSQVWSIIAITMAYGLSYLILSTSHIIMSHQLPERTSTLSGIIVAFQNVAAMISPIVTGFIIQYAGKDNVVQGFNYSFLMISGIILTVGLLFLIFVNPDRKKEKSNIPNMVKVPSSS</sequence>
<dbReference type="GO" id="GO:0005886">
    <property type="term" value="C:plasma membrane"/>
    <property type="evidence" value="ECO:0007669"/>
    <property type="project" value="UniProtKB-SubCell"/>
</dbReference>
<evidence type="ECO:0000256" key="5">
    <source>
        <dbReference type="ARBA" id="ARBA00023136"/>
    </source>
</evidence>
<feature type="transmembrane region" description="Helical" evidence="6">
    <location>
        <begin position="45"/>
        <end position="65"/>
    </location>
</feature>
<keyword evidence="2" id="KW-0813">Transport</keyword>
<evidence type="ECO:0000256" key="2">
    <source>
        <dbReference type="ARBA" id="ARBA00022448"/>
    </source>
</evidence>
<dbReference type="InterPro" id="IPR011701">
    <property type="entry name" value="MFS"/>
</dbReference>
<feature type="transmembrane region" description="Helical" evidence="6">
    <location>
        <begin position="214"/>
        <end position="238"/>
    </location>
</feature>
<gene>
    <name evidence="8" type="ORF">KHA99_16960</name>
</gene>
<dbReference type="PANTHER" id="PTHR11662:SF450">
    <property type="entry name" value="BLR1003 PROTEIN"/>
    <property type="match status" value="1"/>
</dbReference>
<accession>A0A942U9S7</accession>
<dbReference type="Proteomes" id="UP000679749">
    <property type="component" value="Unassembled WGS sequence"/>
</dbReference>
<feature type="transmembrane region" description="Helical" evidence="6">
    <location>
        <begin position="289"/>
        <end position="310"/>
    </location>
</feature>
<feature type="transmembrane region" description="Helical" evidence="6">
    <location>
        <begin position="99"/>
        <end position="121"/>
    </location>
</feature>
<dbReference type="AlphaFoldDB" id="A0A942U9S7"/>
<feature type="transmembrane region" description="Helical" evidence="6">
    <location>
        <begin position="133"/>
        <end position="158"/>
    </location>
</feature>
<comment type="caution">
    <text evidence="8">The sequence shown here is derived from an EMBL/GenBank/DDBJ whole genome shotgun (WGS) entry which is preliminary data.</text>
</comment>
<dbReference type="Gene3D" id="1.20.1250.20">
    <property type="entry name" value="MFS general substrate transporter like domains"/>
    <property type="match status" value="2"/>
</dbReference>
<dbReference type="InterPro" id="IPR036259">
    <property type="entry name" value="MFS_trans_sf"/>
</dbReference>
<dbReference type="GO" id="GO:0022857">
    <property type="term" value="F:transmembrane transporter activity"/>
    <property type="evidence" value="ECO:0007669"/>
    <property type="project" value="InterPro"/>
</dbReference>
<feature type="transmembrane region" description="Helical" evidence="6">
    <location>
        <begin position="74"/>
        <end position="93"/>
    </location>
</feature>
<dbReference type="EMBL" id="JAGYPF010000003">
    <property type="protein sequence ID" value="MBS4214144.1"/>
    <property type="molecule type" value="Genomic_DNA"/>
</dbReference>
<organism evidence="8 9">
    <name type="scientific">Neobacillus rhizophilus</name>
    <dbReference type="NCBI Taxonomy" id="2833579"/>
    <lineage>
        <taxon>Bacteria</taxon>
        <taxon>Bacillati</taxon>
        <taxon>Bacillota</taxon>
        <taxon>Bacilli</taxon>
        <taxon>Bacillales</taxon>
        <taxon>Bacillaceae</taxon>
        <taxon>Neobacillus</taxon>
    </lineage>
</organism>
<dbReference type="Pfam" id="PF07690">
    <property type="entry name" value="MFS_1"/>
    <property type="match status" value="1"/>
</dbReference>
<name>A0A942U9S7_9BACI</name>
<evidence type="ECO:0000256" key="3">
    <source>
        <dbReference type="ARBA" id="ARBA00022692"/>
    </source>
</evidence>
<dbReference type="InterPro" id="IPR050382">
    <property type="entry name" value="MFS_Na/Anion_cotransporter"/>
</dbReference>
<feature type="transmembrane region" description="Helical" evidence="6">
    <location>
        <begin position="351"/>
        <end position="374"/>
    </location>
</feature>
<dbReference type="PANTHER" id="PTHR11662">
    <property type="entry name" value="SOLUTE CARRIER FAMILY 17"/>
    <property type="match status" value="1"/>
</dbReference>
<reference evidence="8" key="1">
    <citation type="submission" date="2021-05" db="EMBL/GenBank/DDBJ databases">
        <title>Novel Bacillus species.</title>
        <authorList>
            <person name="Liu G."/>
        </authorList>
    </citation>
    <scope>NUCLEOTIDE SEQUENCE</scope>
    <source>
        <strain evidence="8">FJAT-49825</strain>
    </source>
</reference>
<keyword evidence="4 6" id="KW-1133">Transmembrane helix</keyword>
<keyword evidence="3 6" id="KW-0812">Transmembrane</keyword>
<protein>
    <submittedName>
        <fullName evidence="8">MFS transporter</fullName>
    </submittedName>
</protein>
<keyword evidence="9" id="KW-1185">Reference proteome</keyword>
<evidence type="ECO:0000256" key="4">
    <source>
        <dbReference type="ARBA" id="ARBA00022989"/>
    </source>
</evidence>
<keyword evidence="5 6" id="KW-0472">Membrane</keyword>
<feature type="transmembrane region" description="Helical" evidence="6">
    <location>
        <begin position="316"/>
        <end position="339"/>
    </location>
</feature>
<comment type="subcellular location">
    <subcellularLocation>
        <location evidence="1">Cell membrane</location>
        <topology evidence="1">Multi-pass membrane protein</topology>
    </subcellularLocation>
</comment>
<dbReference type="PROSITE" id="PS50850">
    <property type="entry name" value="MFS"/>
    <property type="match status" value="1"/>
</dbReference>
<dbReference type="InterPro" id="IPR020846">
    <property type="entry name" value="MFS_dom"/>
</dbReference>
<evidence type="ECO:0000313" key="8">
    <source>
        <dbReference type="EMBL" id="MBS4214144.1"/>
    </source>
</evidence>
<feature type="transmembrane region" description="Helical" evidence="6">
    <location>
        <begin position="386"/>
        <end position="408"/>
    </location>
</feature>
<evidence type="ECO:0000259" key="7">
    <source>
        <dbReference type="PROSITE" id="PS50850"/>
    </source>
</evidence>
<proteinExistence type="predicted"/>
<evidence type="ECO:0000256" key="1">
    <source>
        <dbReference type="ARBA" id="ARBA00004651"/>
    </source>
</evidence>